<protein>
    <submittedName>
        <fullName evidence="2">Uncharacterized protein</fullName>
    </submittedName>
</protein>
<reference evidence="2 3" key="1">
    <citation type="journal article" date="2019" name="Genome Biol. Evol.">
        <title>Insights into the evolution of the New World diploid cottons (Gossypium, subgenus Houzingenia) based on genome sequencing.</title>
        <authorList>
            <person name="Grover C.E."/>
            <person name="Arick M.A. 2nd"/>
            <person name="Thrash A."/>
            <person name="Conover J.L."/>
            <person name="Sanders W.S."/>
            <person name="Peterson D.G."/>
            <person name="Frelichowski J.E."/>
            <person name="Scheffler J.A."/>
            <person name="Scheffler B.E."/>
            <person name="Wendel J.F."/>
        </authorList>
    </citation>
    <scope>NUCLEOTIDE SEQUENCE [LARGE SCALE GENOMIC DNA]</scope>
    <source>
        <strain evidence="2">8</strain>
        <tissue evidence="2">Leaf</tissue>
    </source>
</reference>
<evidence type="ECO:0000313" key="3">
    <source>
        <dbReference type="Proteomes" id="UP000593568"/>
    </source>
</evidence>
<dbReference type="AlphaFoldDB" id="A0A7J9FAG8"/>
<dbReference type="EMBL" id="JABEZW010000012">
    <property type="protein sequence ID" value="MBA0781565.1"/>
    <property type="molecule type" value="Genomic_DNA"/>
</dbReference>
<name>A0A7J9FAG8_9ROSI</name>
<organism evidence="2 3">
    <name type="scientific">Gossypium trilobum</name>
    <dbReference type="NCBI Taxonomy" id="34281"/>
    <lineage>
        <taxon>Eukaryota</taxon>
        <taxon>Viridiplantae</taxon>
        <taxon>Streptophyta</taxon>
        <taxon>Embryophyta</taxon>
        <taxon>Tracheophyta</taxon>
        <taxon>Spermatophyta</taxon>
        <taxon>Magnoliopsida</taxon>
        <taxon>eudicotyledons</taxon>
        <taxon>Gunneridae</taxon>
        <taxon>Pentapetalae</taxon>
        <taxon>rosids</taxon>
        <taxon>malvids</taxon>
        <taxon>Malvales</taxon>
        <taxon>Malvaceae</taxon>
        <taxon>Malvoideae</taxon>
        <taxon>Gossypium</taxon>
    </lineage>
</organism>
<evidence type="ECO:0000256" key="1">
    <source>
        <dbReference type="SAM" id="MobiDB-lite"/>
    </source>
</evidence>
<feature type="non-terminal residue" evidence="2">
    <location>
        <position position="66"/>
    </location>
</feature>
<dbReference type="Proteomes" id="UP000593568">
    <property type="component" value="Unassembled WGS sequence"/>
</dbReference>
<keyword evidence="3" id="KW-1185">Reference proteome</keyword>
<comment type="caution">
    <text evidence="2">The sequence shown here is derived from an EMBL/GenBank/DDBJ whole genome shotgun (WGS) entry which is preliminary data.</text>
</comment>
<accession>A0A7J9FAG8</accession>
<evidence type="ECO:0000313" key="2">
    <source>
        <dbReference type="EMBL" id="MBA0781565.1"/>
    </source>
</evidence>
<gene>
    <name evidence="2" type="ORF">Gotri_002475</name>
</gene>
<feature type="compositionally biased region" description="Polar residues" evidence="1">
    <location>
        <begin position="36"/>
        <end position="45"/>
    </location>
</feature>
<sequence length="66" mass="7349">MPGWNAWPGASPFSMTLTQPTIYRSSLQEGSHEAPSRNSSNFQSPSLYGIQTPPLWVMKTPLHSLF</sequence>
<proteinExistence type="predicted"/>
<feature type="region of interest" description="Disordered" evidence="1">
    <location>
        <begin position="24"/>
        <end position="45"/>
    </location>
</feature>